<name>A0A161TEW3_XYLHT</name>
<comment type="catalytic activity">
    <reaction evidence="8">
        <text>Successive hydrolysis of beta-D-glucose units from the non-reducing ends of (1-&gt;3)-beta-D-glucans, releasing alpha-glucose.</text>
        <dbReference type="EC" id="3.2.1.58"/>
    </reaction>
</comment>
<dbReference type="EMBL" id="KV407456">
    <property type="protein sequence ID" value="KZF24497.1"/>
    <property type="molecule type" value="Genomic_DNA"/>
</dbReference>
<keyword evidence="4 11" id="KW-0732">Signal</keyword>
<dbReference type="InterPro" id="IPR017853">
    <property type="entry name" value="GH"/>
</dbReference>
<keyword evidence="7" id="KW-0961">Cell wall biogenesis/degradation</keyword>
<dbReference type="GO" id="GO:0009986">
    <property type="term" value="C:cell surface"/>
    <property type="evidence" value="ECO:0007669"/>
    <property type="project" value="TreeGrafter"/>
</dbReference>
<keyword evidence="14" id="KW-1185">Reference proteome</keyword>
<feature type="domain" description="Glycoside hydrolase family 5" evidence="12">
    <location>
        <begin position="88"/>
        <end position="273"/>
    </location>
</feature>
<dbReference type="PANTHER" id="PTHR31297">
    <property type="entry name" value="GLUCAN ENDO-1,6-BETA-GLUCOSIDASE B"/>
    <property type="match status" value="1"/>
</dbReference>
<evidence type="ECO:0000256" key="2">
    <source>
        <dbReference type="ARBA" id="ARBA00005641"/>
    </source>
</evidence>
<dbReference type="GO" id="GO:0005576">
    <property type="term" value="C:extracellular region"/>
    <property type="evidence" value="ECO:0007669"/>
    <property type="project" value="UniProtKB-SubCell"/>
</dbReference>
<proteinExistence type="inferred from homology"/>
<evidence type="ECO:0000313" key="14">
    <source>
        <dbReference type="Proteomes" id="UP000076632"/>
    </source>
</evidence>
<dbReference type="PANTHER" id="PTHR31297:SF1">
    <property type="entry name" value="GLUCAN 1,3-BETA-GLUCOSIDASE I_II-RELATED"/>
    <property type="match status" value="1"/>
</dbReference>
<evidence type="ECO:0000256" key="8">
    <source>
        <dbReference type="ARBA" id="ARBA00036824"/>
    </source>
</evidence>
<dbReference type="Proteomes" id="UP000076632">
    <property type="component" value="Unassembled WGS sequence"/>
</dbReference>
<evidence type="ECO:0000256" key="7">
    <source>
        <dbReference type="ARBA" id="ARBA00023316"/>
    </source>
</evidence>
<feature type="signal peptide" evidence="11">
    <location>
        <begin position="1"/>
        <end position="24"/>
    </location>
</feature>
<evidence type="ECO:0000256" key="5">
    <source>
        <dbReference type="ARBA" id="ARBA00022801"/>
    </source>
</evidence>
<protein>
    <recommendedName>
        <fullName evidence="9">glucan 1,3-beta-glucosidase</fullName>
        <ecNumber evidence="9">3.2.1.58</ecNumber>
    </recommendedName>
</protein>
<dbReference type="Gene3D" id="3.20.20.80">
    <property type="entry name" value="Glycosidases"/>
    <property type="match status" value="1"/>
</dbReference>
<dbReference type="GO" id="GO:0071555">
    <property type="term" value="P:cell wall organization"/>
    <property type="evidence" value="ECO:0007669"/>
    <property type="project" value="UniProtKB-KW"/>
</dbReference>
<evidence type="ECO:0000256" key="4">
    <source>
        <dbReference type="ARBA" id="ARBA00022729"/>
    </source>
</evidence>
<feature type="chain" id="PRO_5007827890" description="glucan 1,3-beta-glucosidase" evidence="11">
    <location>
        <begin position="25"/>
        <end position="412"/>
    </location>
</feature>
<dbReference type="RefSeq" id="XP_018190052.1">
    <property type="nucleotide sequence ID" value="XM_018333709.1"/>
</dbReference>
<dbReference type="STRING" id="1328760.A0A161TEW3"/>
<evidence type="ECO:0000256" key="3">
    <source>
        <dbReference type="ARBA" id="ARBA00022525"/>
    </source>
</evidence>
<organism evidence="13 14">
    <name type="scientific">Xylona heveae (strain CBS 132557 / TC161)</name>
    <dbReference type="NCBI Taxonomy" id="1328760"/>
    <lineage>
        <taxon>Eukaryota</taxon>
        <taxon>Fungi</taxon>
        <taxon>Dikarya</taxon>
        <taxon>Ascomycota</taxon>
        <taxon>Pezizomycotina</taxon>
        <taxon>Xylonomycetes</taxon>
        <taxon>Xylonales</taxon>
        <taxon>Xylonaceae</taxon>
        <taxon>Xylona</taxon>
    </lineage>
</organism>
<dbReference type="OrthoDB" id="62120at2759"/>
<evidence type="ECO:0000259" key="12">
    <source>
        <dbReference type="Pfam" id="PF00150"/>
    </source>
</evidence>
<comment type="similarity">
    <text evidence="2 10">Belongs to the glycosyl hydrolase 5 (cellulase A) family.</text>
</comment>
<evidence type="ECO:0000256" key="10">
    <source>
        <dbReference type="RuleBase" id="RU361153"/>
    </source>
</evidence>
<dbReference type="GO" id="GO:0004338">
    <property type="term" value="F:glucan exo-1,3-beta-glucosidase activity"/>
    <property type="evidence" value="ECO:0007669"/>
    <property type="project" value="UniProtKB-EC"/>
</dbReference>
<evidence type="ECO:0000256" key="6">
    <source>
        <dbReference type="ARBA" id="ARBA00023295"/>
    </source>
</evidence>
<keyword evidence="6 10" id="KW-0326">Glycosidase</keyword>
<keyword evidence="3" id="KW-0964">Secreted</keyword>
<dbReference type="AlphaFoldDB" id="A0A161TEW3"/>
<gene>
    <name evidence="13" type="ORF">L228DRAFT_252707</name>
</gene>
<dbReference type="EC" id="3.2.1.58" evidence="9"/>
<evidence type="ECO:0000256" key="11">
    <source>
        <dbReference type="SAM" id="SignalP"/>
    </source>
</evidence>
<dbReference type="SUPFAM" id="SSF51445">
    <property type="entry name" value="(Trans)glycosidases"/>
    <property type="match status" value="1"/>
</dbReference>
<dbReference type="InterPro" id="IPR050386">
    <property type="entry name" value="Glycosyl_hydrolase_5"/>
</dbReference>
<evidence type="ECO:0000256" key="9">
    <source>
        <dbReference type="ARBA" id="ARBA00038929"/>
    </source>
</evidence>
<comment type="subcellular location">
    <subcellularLocation>
        <location evidence="1">Secreted</location>
    </subcellularLocation>
</comment>
<evidence type="ECO:0000313" key="13">
    <source>
        <dbReference type="EMBL" id="KZF24497.1"/>
    </source>
</evidence>
<reference evidence="13 14" key="1">
    <citation type="journal article" date="2016" name="Fungal Biol.">
        <title>The genome of Xylona heveae provides a window into fungal endophytism.</title>
        <authorList>
            <person name="Gazis R."/>
            <person name="Kuo A."/>
            <person name="Riley R."/>
            <person name="LaButti K."/>
            <person name="Lipzen A."/>
            <person name="Lin J."/>
            <person name="Amirebrahimi M."/>
            <person name="Hesse C.N."/>
            <person name="Spatafora J.W."/>
            <person name="Henrissat B."/>
            <person name="Hainaut M."/>
            <person name="Grigoriev I.V."/>
            <person name="Hibbett D.S."/>
        </authorList>
    </citation>
    <scope>NUCLEOTIDE SEQUENCE [LARGE SCALE GENOMIC DNA]</scope>
    <source>
        <strain evidence="13 14">TC161</strain>
    </source>
</reference>
<dbReference type="Pfam" id="PF00150">
    <property type="entry name" value="Cellulase"/>
    <property type="match status" value="1"/>
</dbReference>
<dbReference type="GeneID" id="28898846"/>
<dbReference type="InterPro" id="IPR001547">
    <property type="entry name" value="Glyco_hydro_5"/>
</dbReference>
<evidence type="ECO:0000256" key="1">
    <source>
        <dbReference type="ARBA" id="ARBA00004613"/>
    </source>
</evidence>
<accession>A0A161TEW3</accession>
<dbReference type="InParanoid" id="A0A161TEW3"/>
<keyword evidence="5 10" id="KW-0378">Hydrolase</keyword>
<sequence>MFFSRLSLGKLAAVALLSPALVLTAPTLRLVNRDVSWDYNDGIVRGVNLGGWFVLEPWITPSMFPDDGSAVDEYTLSQILGGDAQTVLSNHWNSWITQDDFNQIAGAGLNHVRIPIGYWAIAPIAGDPYVQGQLDVLDQAIGWARDVGLRVIIDLHGGKVKHFTLDFQGDTVQQTLTAIRGLAERYANQADVVTGIELVNEPLGPVIDLDQLKQFYYDGWGTIRDSNTYTVVVIHDAFEQPVEFWNGFMNTQAGVNDVMLDTHAYQIFDDGQVAMDLSGHVSTACSFGTSEVSPTDKWTIVGEWTGAMTDCAKWLNGLGKGARYDGTFPGSTYVGSCDGKYTGTVAGLSDSDKANIRQYIEAQMDAYERRTGWFFWTWKTESAPEWHLQDLLGNGVFPQPLTDRQFLPICQR</sequence>
<dbReference type="GO" id="GO:0009251">
    <property type="term" value="P:glucan catabolic process"/>
    <property type="evidence" value="ECO:0007669"/>
    <property type="project" value="TreeGrafter"/>
</dbReference>
<dbReference type="OMA" id="GWDMQDL"/>